<protein>
    <submittedName>
        <fullName evidence="1">Uncharacterized protein</fullName>
    </submittedName>
</protein>
<gene>
    <name evidence="1" type="ORF">EVAR_103965_1</name>
</gene>
<keyword evidence="2" id="KW-1185">Reference proteome</keyword>
<dbReference type="Proteomes" id="UP000299102">
    <property type="component" value="Unassembled WGS sequence"/>
</dbReference>
<organism evidence="1 2">
    <name type="scientific">Eumeta variegata</name>
    <name type="common">Bagworm moth</name>
    <name type="synonym">Eumeta japonica</name>
    <dbReference type="NCBI Taxonomy" id="151549"/>
    <lineage>
        <taxon>Eukaryota</taxon>
        <taxon>Metazoa</taxon>
        <taxon>Ecdysozoa</taxon>
        <taxon>Arthropoda</taxon>
        <taxon>Hexapoda</taxon>
        <taxon>Insecta</taxon>
        <taxon>Pterygota</taxon>
        <taxon>Neoptera</taxon>
        <taxon>Endopterygota</taxon>
        <taxon>Lepidoptera</taxon>
        <taxon>Glossata</taxon>
        <taxon>Ditrysia</taxon>
        <taxon>Tineoidea</taxon>
        <taxon>Psychidae</taxon>
        <taxon>Oiketicinae</taxon>
        <taxon>Eumeta</taxon>
    </lineage>
</organism>
<accession>A0A4C1YEC8</accession>
<dbReference type="EMBL" id="BGZK01001182">
    <property type="protein sequence ID" value="GBP73683.1"/>
    <property type="molecule type" value="Genomic_DNA"/>
</dbReference>
<reference evidence="1 2" key="1">
    <citation type="journal article" date="2019" name="Commun. Biol.">
        <title>The bagworm genome reveals a unique fibroin gene that provides high tensile strength.</title>
        <authorList>
            <person name="Kono N."/>
            <person name="Nakamura H."/>
            <person name="Ohtoshi R."/>
            <person name="Tomita M."/>
            <person name="Numata K."/>
            <person name="Arakawa K."/>
        </authorList>
    </citation>
    <scope>NUCLEOTIDE SEQUENCE [LARGE SCALE GENOMIC DNA]</scope>
</reference>
<evidence type="ECO:0000313" key="2">
    <source>
        <dbReference type="Proteomes" id="UP000299102"/>
    </source>
</evidence>
<dbReference type="AlphaFoldDB" id="A0A4C1YEC8"/>
<comment type="caution">
    <text evidence="1">The sequence shown here is derived from an EMBL/GenBank/DDBJ whole genome shotgun (WGS) entry which is preliminary data.</text>
</comment>
<name>A0A4C1YEC8_EUMVA</name>
<sequence length="128" mass="14994">MLSPRRRRARRSFEFTYAPAYRPAPRRRAIEPRPRIAAIVDRAALKWKKKTGSISRFSIAALREWKHIRVDPPKNVSGRHAPSAIETNYIFAASARASPMPDVKRRQWNVFSKRYRNVVRCDTTNLNY</sequence>
<evidence type="ECO:0000313" key="1">
    <source>
        <dbReference type="EMBL" id="GBP73683.1"/>
    </source>
</evidence>
<proteinExistence type="predicted"/>